<keyword evidence="3" id="KW-1185">Reference proteome</keyword>
<evidence type="ECO:0000313" key="3">
    <source>
        <dbReference type="Proteomes" id="UP000002051"/>
    </source>
</evidence>
<evidence type="ECO:0000313" key="2">
    <source>
        <dbReference type="EnsemblPlants" id="KEH37964"/>
    </source>
</evidence>
<reference evidence="2" key="3">
    <citation type="submission" date="2015-04" db="UniProtKB">
        <authorList>
            <consortium name="EnsemblPlants"/>
        </authorList>
    </citation>
    <scope>IDENTIFICATION</scope>
    <source>
        <strain evidence="2">cv. Jemalong A17</strain>
    </source>
</reference>
<sequence length="64" mass="7122">MGEEVRDEVAWVLLGLSLMGFSANGLNVVKLKWVKSAVASAERDTEESENNIVMSVYDNIMVYI</sequence>
<protein>
    <submittedName>
        <fullName evidence="1">Transmembrane protein, putative</fullName>
    </submittedName>
</protein>
<dbReference type="AlphaFoldDB" id="A0A072V7F2"/>
<reference evidence="1 3" key="1">
    <citation type="journal article" date="2011" name="Nature">
        <title>The Medicago genome provides insight into the evolution of rhizobial symbioses.</title>
        <authorList>
            <person name="Young N.D."/>
            <person name="Debelle F."/>
            <person name="Oldroyd G.E."/>
            <person name="Geurts R."/>
            <person name="Cannon S.B."/>
            <person name="Udvardi M.K."/>
            <person name="Benedito V.A."/>
            <person name="Mayer K.F."/>
            <person name="Gouzy J."/>
            <person name="Schoof H."/>
            <person name="Van de Peer Y."/>
            <person name="Proost S."/>
            <person name="Cook D.R."/>
            <person name="Meyers B.C."/>
            <person name="Spannagl M."/>
            <person name="Cheung F."/>
            <person name="De Mita S."/>
            <person name="Krishnakumar V."/>
            <person name="Gundlach H."/>
            <person name="Zhou S."/>
            <person name="Mudge J."/>
            <person name="Bharti A.K."/>
            <person name="Murray J.D."/>
            <person name="Naoumkina M.A."/>
            <person name="Rosen B."/>
            <person name="Silverstein K.A."/>
            <person name="Tang H."/>
            <person name="Rombauts S."/>
            <person name="Zhao P.X."/>
            <person name="Zhou P."/>
            <person name="Barbe V."/>
            <person name="Bardou P."/>
            <person name="Bechner M."/>
            <person name="Bellec A."/>
            <person name="Berger A."/>
            <person name="Berges H."/>
            <person name="Bidwell S."/>
            <person name="Bisseling T."/>
            <person name="Choisne N."/>
            <person name="Couloux A."/>
            <person name="Denny R."/>
            <person name="Deshpande S."/>
            <person name="Dai X."/>
            <person name="Doyle J.J."/>
            <person name="Dudez A.M."/>
            <person name="Farmer A.D."/>
            <person name="Fouteau S."/>
            <person name="Franken C."/>
            <person name="Gibelin C."/>
            <person name="Gish J."/>
            <person name="Goldstein S."/>
            <person name="Gonzalez A.J."/>
            <person name="Green P.J."/>
            <person name="Hallab A."/>
            <person name="Hartog M."/>
            <person name="Hua A."/>
            <person name="Humphray S.J."/>
            <person name="Jeong D.H."/>
            <person name="Jing Y."/>
            <person name="Jocker A."/>
            <person name="Kenton S.M."/>
            <person name="Kim D.J."/>
            <person name="Klee K."/>
            <person name="Lai H."/>
            <person name="Lang C."/>
            <person name="Lin S."/>
            <person name="Macmil S.L."/>
            <person name="Magdelenat G."/>
            <person name="Matthews L."/>
            <person name="McCorrison J."/>
            <person name="Monaghan E.L."/>
            <person name="Mun J.H."/>
            <person name="Najar F.Z."/>
            <person name="Nicholson C."/>
            <person name="Noirot C."/>
            <person name="O'Bleness M."/>
            <person name="Paule C.R."/>
            <person name="Poulain J."/>
            <person name="Prion F."/>
            <person name="Qin B."/>
            <person name="Qu C."/>
            <person name="Retzel E.F."/>
            <person name="Riddle C."/>
            <person name="Sallet E."/>
            <person name="Samain S."/>
            <person name="Samson N."/>
            <person name="Sanders I."/>
            <person name="Saurat O."/>
            <person name="Scarpelli C."/>
            <person name="Schiex T."/>
            <person name="Segurens B."/>
            <person name="Severin A.J."/>
            <person name="Sherrier D.J."/>
            <person name="Shi R."/>
            <person name="Sims S."/>
            <person name="Singer S.R."/>
            <person name="Sinharoy S."/>
            <person name="Sterck L."/>
            <person name="Viollet A."/>
            <person name="Wang B.B."/>
            <person name="Wang K."/>
            <person name="Wang M."/>
            <person name="Wang X."/>
            <person name="Warfsmann J."/>
            <person name="Weissenbach J."/>
            <person name="White D.D."/>
            <person name="White J.D."/>
            <person name="Wiley G.B."/>
            <person name="Wincker P."/>
            <person name="Xing Y."/>
            <person name="Yang L."/>
            <person name="Yao Z."/>
            <person name="Ying F."/>
            <person name="Zhai J."/>
            <person name="Zhou L."/>
            <person name="Zuber A."/>
            <person name="Denarie J."/>
            <person name="Dixon R.A."/>
            <person name="May G.D."/>
            <person name="Schwartz D.C."/>
            <person name="Rogers J."/>
            <person name="Quetier F."/>
            <person name="Town C.D."/>
            <person name="Roe B.A."/>
        </authorList>
    </citation>
    <scope>NUCLEOTIDE SEQUENCE [LARGE SCALE GENOMIC DNA]</scope>
    <source>
        <strain evidence="1">A17</strain>
        <strain evidence="2 3">cv. Jemalong A17</strain>
    </source>
</reference>
<keyword evidence="1" id="KW-0812">Transmembrane</keyword>
<evidence type="ECO:0000313" key="1">
    <source>
        <dbReference type="EMBL" id="KEH37964.1"/>
    </source>
</evidence>
<organism evidence="1 3">
    <name type="scientific">Medicago truncatula</name>
    <name type="common">Barrel medic</name>
    <name type="synonym">Medicago tribuloides</name>
    <dbReference type="NCBI Taxonomy" id="3880"/>
    <lineage>
        <taxon>Eukaryota</taxon>
        <taxon>Viridiplantae</taxon>
        <taxon>Streptophyta</taxon>
        <taxon>Embryophyta</taxon>
        <taxon>Tracheophyta</taxon>
        <taxon>Spermatophyta</taxon>
        <taxon>Magnoliopsida</taxon>
        <taxon>eudicotyledons</taxon>
        <taxon>Gunneridae</taxon>
        <taxon>Pentapetalae</taxon>
        <taxon>rosids</taxon>
        <taxon>fabids</taxon>
        <taxon>Fabales</taxon>
        <taxon>Fabaceae</taxon>
        <taxon>Papilionoideae</taxon>
        <taxon>50 kb inversion clade</taxon>
        <taxon>NPAAA clade</taxon>
        <taxon>Hologalegina</taxon>
        <taxon>IRL clade</taxon>
        <taxon>Trifolieae</taxon>
        <taxon>Medicago</taxon>
    </lineage>
</organism>
<accession>A0A072V7F2</accession>
<dbReference type="Proteomes" id="UP000002051">
    <property type="component" value="Chromosome 2"/>
</dbReference>
<name>A0A072V7F2_MEDTR</name>
<proteinExistence type="predicted"/>
<dbReference type="EnsemblPlants" id="KEH37964">
    <property type="protein sequence ID" value="KEH37964"/>
    <property type="gene ID" value="MTR_2g054860"/>
</dbReference>
<reference evidence="1 3" key="2">
    <citation type="journal article" date="2014" name="BMC Genomics">
        <title>An improved genome release (version Mt4.0) for the model legume Medicago truncatula.</title>
        <authorList>
            <person name="Tang H."/>
            <person name="Krishnakumar V."/>
            <person name="Bidwell S."/>
            <person name="Rosen B."/>
            <person name="Chan A."/>
            <person name="Zhou S."/>
            <person name="Gentzbittel L."/>
            <person name="Childs K.L."/>
            <person name="Yandell M."/>
            <person name="Gundlach H."/>
            <person name="Mayer K.F."/>
            <person name="Schwartz D.C."/>
            <person name="Town C.D."/>
        </authorList>
    </citation>
    <scope>GENOME REANNOTATION</scope>
    <source>
        <strain evidence="1">A17</strain>
        <strain evidence="2 3">cv. Jemalong A17</strain>
    </source>
</reference>
<keyword evidence="1" id="KW-0472">Membrane</keyword>
<dbReference type="EMBL" id="CM001218">
    <property type="protein sequence ID" value="KEH37964.1"/>
    <property type="molecule type" value="Genomic_DNA"/>
</dbReference>
<dbReference type="HOGENOM" id="CLU_2870971_0_0_1"/>
<gene>
    <name evidence="1" type="ordered locus">MTR_2g054860</name>
</gene>